<keyword evidence="4 16" id="KW-0378">Hydrolase</keyword>
<dbReference type="PANTHER" id="PTHR11070">
    <property type="entry name" value="UVRD / RECB / PCRA DNA HELICASE FAMILY MEMBER"/>
    <property type="match status" value="1"/>
</dbReference>
<evidence type="ECO:0000256" key="13">
    <source>
        <dbReference type="ARBA" id="ARBA00048988"/>
    </source>
</evidence>
<dbReference type="PROSITE" id="PS51217">
    <property type="entry name" value="UVRD_HELICASE_CTER"/>
    <property type="match status" value="1"/>
</dbReference>
<evidence type="ECO:0000256" key="9">
    <source>
        <dbReference type="ARBA" id="ARBA00023204"/>
    </source>
</evidence>
<dbReference type="GO" id="GO:0005829">
    <property type="term" value="C:cytosol"/>
    <property type="evidence" value="ECO:0007669"/>
    <property type="project" value="TreeGrafter"/>
</dbReference>
<dbReference type="GO" id="GO:0043138">
    <property type="term" value="F:3'-5' DNA helicase activity"/>
    <property type="evidence" value="ECO:0007669"/>
    <property type="project" value="UniProtKB-EC"/>
</dbReference>
<dbReference type="EMBL" id="UOGJ01000110">
    <property type="protein sequence ID" value="VAX36752.1"/>
    <property type="molecule type" value="Genomic_DNA"/>
</dbReference>
<dbReference type="GO" id="GO:0016887">
    <property type="term" value="F:ATP hydrolysis activity"/>
    <property type="evidence" value="ECO:0007669"/>
    <property type="project" value="RHEA"/>
</dbReference>
<sequence length="1040" mass="121688">MSDHFSSPEVRVVEASAGSGKTYALAKRYVQLVLNPEQSSQNMPIRQILALTFTNKAAFEMKVRILEFLKRIVFKDLSAVEVKDILEPLGLDANRGSRSAFGVMEDVIHHYNFFQVQTIDKFINSLLSGCAFKIGLTANFKIKTNVNEYLQYSLDKLIDRAPYEKGIFKVFEDFLHNYLYLENRTGWFPKDDILGIVGALFHQNNAYGQGFAVSAFSAEDVIKRKKLILVQMKELELCLPEQTYSQFRRGLTKFLTEHSDGFDIDSVSDYFAREELPVRKGGMVSREAEQLWGEITTHLRKLCEQEAVSLFNPYVHIFDHVLQEFYAASAKDDCLFLSELNKRASALFDEDRVTVEELYYRLATRFHHYLIDEFQDTSRLQWRNLDKMAEEALSTGGTLFYVGDRKQAIYGFRGGDASLFDDVKQEFHPFNVKVDCLTQNWRSQKAIVEFNNSIFSMDNLRRFIEKKQGHEQEKKKKNPVVFNDKDMRKIENVFGSAQQVYQSKNQSGYVEVEYIDIAVKEERDEVIRHKVFEVIEDVRKRFDLKDIAILTRSNTEVELLTNWLLEENILVESERTSNVQENFLIQELIAFLKFLDSPIDNLSFTIFILGEIFSKATKIPSEELHKFVFSLREKLRKQTDVYVYMEFRSAYGKIWDNFVDEFFKNVGLYPLYELMITIYSKFQCLQNFQEYQGFLMHFLELIKKQEEEHSDIISFLNYFEDLKGEGLYVHVTDSDAIKILTIHKSKGLEFPVVIIPFLGMDVQVGSSGADQQQSYIMQMQEGSIELLRLKSKYLRFSDDLYQIYAKQYKEALISELNNVYVALTRPEKELYVYIPKRTGNSFNPARFLISEEYYESGVRSEGKKEQEKLVSSVAVLPCSEYHDWIGYLKEEFCRYDQFRNRQERFRGEVMHFILSQMGDLSQKDKQVVQEAVSSARQQFAEVDDWDKYQKDILQFLEQEDVTKFFDCPDAKVFTEKEVINAAGHTKRIDRLIVKQDEVWIVDYKTGQDDEARNVKQLQEYEEILKELYLDKAVKGFLVYL</sequence>
<dbReference type="InterPro" id="IPR027417">
    <property type="entry name" value="P-loop_NTPase"/>
</dbReference>
<name>A0A3B1D7R0_9ZZZZ</name>
<dbReference type="PROSITE" id="PS51198">
    <property type="entry name" value="UVRD_HELICASE_ATP_BIND"/>
    <property type="match status" value="1"/>
</dbReference>
<dbReference type="GO" id="GO:0000725">
    <property type="term" value="P:recombinational repair"/>
    <property type="evidence" value="ECO:0007669"/>
    <property type="project" value="TreeGrafter"/>
</dbReference>
<dbReference type="Gene3D" id="3.40.50.300">
    <property type="entry name" value="P-loop containing nucleotide triphosphate hydrolases"/>
    <property type="match status" value="4"/>
</dbReference>
<keyword evidence="8" id="KW-0238">DNA-binding</keyword>
<dbReference type="Pfam" id="PF00580">
    <property type="entry name" value="UvrD-helicase"/>
    <property type="match status" value="1"/>
</dbReference>
<evidence type="ECO:0000256" key="2">
    <source>
        <dbReference type="ARBA" id="ARBA00022741"/>
    </source>
</evidence>
<evidence type="ECO:0000256" key="10">
    <source>
        <dbReference type="ARBA" id="ARBA00023235"/>
    </source>
</evidence>
<keyword evidence="10" id="KW-0413">Isomerase</keyword>
<proteinExistence type="predicted"/>
<keyword evidence="5 16" id="KW-0347">Helicase</keyword>
<dbReference type="InterPro" id="IPR000212">
    <property type="entry name" value="DNA_helicase_UvrD/REP"/>
</dbReference>
<dbReference type="Gene3D" id="3.90.320.10">
    <property type="match status" value="1"/>
</dbReference>
<keyword evidence="2" id="KW-0547">Nucleotide-binding</keyword>
<keyword evidence="6" id="KW-0269">Exonuclease</keyword>
<feature type="domain" description="UvrD-like helicase C-terminal" evidence="15">
    <location>
        <begin position="445"/>
        <end position="747"/>
    </location>
</feature>
<dbReference type="InterPro" id="IPR011604">
    <property type="entry name" value="PDDEXK-like_dom_sf"/>
</dbReference>
<evidence type="ECO:0000256" key="3">
    <source>
        <dbReference type="ARBA" id="ARBA00022763"/>
    </source>
</evidence>
<evidence type="ECO:0000256" key="7">
    <source>
        <dbReference type="ARBA" id="ARBA00022840"/>
    </source>
</evidence>
<dbReference type="GO" id="GO:0005524">
    <property type="term" value="F:ATP binding"/>
    <property type="evidence" value="ECO:0007669"/>
    <property type="project" value="UniProtKB-KW"/>
</dbReference>
<dbReference type="AlphaFoldDB" id="A0A3B1D7R0"/>
<dbReference type="EC" id="5.6.2.4" evidence="12"/>
<evidence type="ECO:0000256" key="6">
    <source>
        <dbReference type="ARBA" id="ARBA00022839"/>
    </source>
</evidence>
<dbReference type="GO" id="GO:0003677">
    <property type="term" value="F:DNA binding"/>
    <property type="evidence" value="ECO:0007669"/>
    <property type="project" value="UniProtKB-KW"/>
</dbReference>
<dbReference type="Pfam" id="PF13361">
    <property type="entry name" value="UvrD_C"/>
    <property type="match status" value="1"/>
</dbReference>
<reference evidence="16" key="1">
    <citation type="submission" date="2018-06" db="EMBL/GenBank/DDBJ databases">
        <authorList>
            <person name="Zhirakovskaya E."/>
        </authorList>
    </citation>
    <scope>NUCLEOTIDE SEQUENCE</scope>
</reference>
<dbReference type="SUPFAM" id="SSF52540">
    <property type="entry name" value="P-loop containing nucleoside triphosphate hydrolases"/>
    <property type="match status" value="1"/>
</dbReference>
<evidence type="ECO:0000256" key="11">
    <source>
        <dbReference type="ARBA" id="ARBA00034617"/>
    </source>
</evidence>
<keyword evidence="3" id="KW-0227">DNA damage</keyword>
<accession>A0A3B1D7R0</accession>
<protein>
    <recommendedName>
        <fullName evidence="12">DNA 3'-5' helicase</fullName>
        <ecNumber evidence="12">5.6.2.4</ecNumber>
    </recommendedName>
</protein>
<gene>
    <name evidence="16" type="ORF">MNBD_UNCLBAC01-1266</name>
</gene>
<dbReference type="PANTHER" id="PTHR11070:SF67">
    <property type="entry name" value="DNA 3'-5' HELICASE"/>
    <property type="match status" value="1"/>
</dbReference>
<evidence type="ECO:0000256" key="4">
    <source>
        <dbReference type="ARBA" id="ARBA00022801"/>
    </source>
</evidence>
<evidence type="ECO:0000256" key="1">
    <source>
        <dbReference type="ARBA" id="ARBA00022722"/>
    </source>
</evidence>
<evidence type="ECO:0000313" key="16">
    <source>
        <dbReference type="EMBL" id="VAX36752.1"/>
    </source>
</evidence>
<feature type="domain" description="UvrD-like helicase ATP-binding" evidence="14">
    <location>
        <begin position="1"/>
        <end position="444"/>
    </location>
</feature>
<dbReference type="InterPro" id="IPR014017">
    <property type="entry name" value="DNA_helicase_UvrD-like_C"/>
</dbReference>
<comment type="catalytic activity">
    <reaction evidence="13">
        <text>ATP + H2O = ADP + phosphate + H(+)</text>
        <dbReference type="Rhea" id="RHEA:13065"/>
        <dbReference type="ChEBI" id="CHEBI:15377"/>
        <dbReference type="ChEBI" id="CHEBI:15378"/>
        <dbReference type="ChEBI" id="CHEBI:30616"/>
        <dbReference type="ChEBI" id="CHEBI:43474"/>
        <dbReference type="ChEBI" id="CHEBI:456216"/>
        <dbReference type="EC" id="5.6.2.4"/>
    </reaction>
</comment>
<keyword evidence="7" id="KW-0067">ATP-binding</keyword>
<evidence type="ECO:0000259" key="14">
    <source>
        <dbReference type="PROSITE" id="PS51198"/>
    </source>
</evidence>
<evidence type="ECO:0000256" key="5">
    <source>
        <dbReference type="ARBA" id="ARBA00022806"/>
    </source>
</evidence>
<dbReference type="InterPro" id="IPR014016">
    <property type="entry name" value="UvrD-like_ATP-bd"/>
</dbReference>
<comment type="catalytic activity">
    <reaction evidence="11">
        <text>Couples ATP hydrolysis with the unwinding of duplex DNA by translocating in the 3'-5' direction.</text>
        <dbReference type="EC" id="5.6.2.4"/>
    </reaction>
</comment>
<evidence type="ECO:0000256" key="12">
    <source>
        <dbReference type="ARBA" id="ARBA00034808"/>
    </source>
</evidence>
<keyword evidence="9" id="KW-0234">DNA repair</keyword>
<evidence type="ECO:0000259" key="15">
    <source>
        <dbReference type="PROSITE" id="PS51217"/>
    </source>
</evidence>
<evidence type="ECO:0000256" key="8">
    <source>
        <dbReference type="ARBA" id="ARBA00023125"/>
    </source>
</evidence>
<dbReference type="GO" id="GO:0004527">
    <property type="term" value="F:exonuclease activity"/>
    <property type="evidence" value="ECO:0007669"/>
    <property type="project" value="UniProtKB-KW"/>
</dbReference>
<keyword evidence="1" id="KW-0540">Nuclease</keyword>
<organism evidence="16">
    <name type="scientific">hydrothermal vent metagenome</name>
    <dbReference type="NCBI Taxonomy" id="652676"/>
    <lineage>
        <taxon>unclassified sequences</taxon>
        <taxon>metagenomes</taxon>
        <taxon>ecological metagenomes</taxon>
    </lineage>
</organism>